<evidence type="ECO:0000313" key="2">
    <source>
        <dbReference type="Proteomes" id="UP000231456"/>
    </source>
</evidence>
<proteinExistence type="predicted"/>
<comment type="caution">
    <text evidence="1">The sequence shown here is derived from an EMBL/GenBank/DDBJ whole genome shotgun (WGS) entry which is preliminary data.</text>
</comment>
<evidence type="ECO:0000313" key="1">
    <source>
        <dbReference type="EMBL" id="PJC52659.1"/>
    </source>
</evidence>
<accession>A0A2M8FAG5</accession>
<organism evidence="1 2">
    <name type="scientific">Candidatus Magasanikbacteria bacterium CG_4_9_14_0_2_um_filter_42_11</name>
    <dbReference type="NCBI Taxonomy" id="1974643"/>
    <lineage>
        <taxon>Bacteria</taxon>
        <taxon>Candidatus Magasanikiibacteriota</taxon>
    </lineage>
</organism>
<gene>
    <name evidence="1" type="ORF">CO030_01680</name>
</gene>
<dbReference type="EMBL" id="PFRH01000060">
    <property type="protein sequence ID" value="PJC52659.1"/>
    <property type="molecule type" value="Genomic_DNA"/>
</dbReference>
<name>A0A2M8FAG5_9BACT</name>
<sequence>MESTKFSPEKLRLDSFPLFKALDNRQLAESAQPFGTDSLHPQLFVLSDSSKIYEYKSEQCRILVDQGEIVFVPATQDEKIESYGFSRCVGIAFRNEKGRFFAHSVENDVDEVLNVITQLQTQFPNSHFDIFLPLCNTSEENLLSKPSKLLTEKYVQDIQTRLPEAVVHTYNCTDYTPDVIDKKIANGGLPGTAIVFENDTVFSIETRIDEEGNVSIQR</sequence>
<protein>
    <submittedName>
        <fullName evidence="1">Uncharacterized protein</fullName>
    </submittedName>
</protein>
<dbReference type="Proteomes" id="UP000231456">
    <property type="component" value="Unassembled WGS sequence"/>
</dbReference>
<reference evidence="2" key="1">
    <citation type="submission" date="2017-09" db="EMBL/GenBank/DDBJ databases">
        <title>Depth-based differentiation of microbial function through sediment-hosted aquifers and enrichment of novel symbionts in the deep terrestrial subsurface.</title>
        <authorList>
            <person name="Probst A.J."/>
            <person name="Ladd B."/>
            <person name="Jarett J.K."/>
            <person name="Geller-Mcgrath D.E."/>
            <person name="Sieber C.M.K."/>
            <person name="Emerson J.B."/>
            <person name="Anantharaman K."/>
            <person name="Thomas B.C."/>
            <person name="Malmstrom R."/>
            <person name="Stieglmeier M."/>
            <person name="Klingl A."/>
            <person name="Woyke T."/>
            <person name="Ryan C.M."/>
            <person name="Banfield J.F."/>
        </authorList>
    </citation>
    <scope>NUCLEOTIDE SEQUENCE [LARGE SCALE GENOMIC DNA]</scope>
</reference>
<dbReference type="AlphaFoldDB" id="A0A2M8FAG5"/>